<dbReference type="Proteomes" id="UP000298347">
    <property type="component" value="Unassembled WGS sequence"/>
</dbReference>
<evidence type="ECO:0000313" key="2">
    <source>
        <dbReference type="EMBL" id="TGA96892.1"/>
    </source>
</evidence>
<dbReference type="RefSeq" id="WP_135349346.1">
    <property type="nucleotide sequence ID" value="NZ_SRJD01000018.1"/>
</dbReference>
<accession>A0A4Z0GKM1</accession>
<organism evidence="2 3">
    <name type="scientific">Sporolactobacillus shoreae</name>
    <dbReference type="NCBI Taxonomy" id="1465501"/>
    <lineage>
        <taxon>Bacteria</taxon>
        <taxon>Bacillati</taxon>
        <taxon>Bacillota</taxon>
        <taxon>Bacilli</taxon>
        <taxon>Bacillales</taxon>
        <taxon>Sporolactobacillaceae</taxon>
        <taxon>Sporolactobacillus</taxon>
    </lineage>
</organism>
<keyword evidence="1" id="KW-1133">Transmembrane helix</keyword>
<keyword evidence="1" id="KW-0472">Membrane</keyword>
<feature type="transmembrane region" description="Helical" evidence="1">
    <location>
        <begin position="199"/>
        <end position="220"/>
    </location>
</feature>
<protein>
    <submittedName>
        <fullName evidence="2">Uncharacterized protein</fullName>
    </submittedName>
</protein>
<keyword evidence="3" id="KW-1185">Reference proteome</keyword>
<comment type="caution">
    <text evidence="2">The sequence shown here is derived from an EMBL/GenBank/DDBJ whole genome shotgun (WGS) entry which is preliminary data.</text>
</comment>
<feature type="transmembrane region" description="Helical" evidence="1">
    <location>
        <begin position="73"/>
        <end position="91"/>
    </location>
</feature>
<name>A0A4Z0GKM1_9BACL</name>
<reference evidence="2 3" key="1">
    <citation type="journal article" date="2015" name="Int. J. Syst. Evol. Microbiol.">
        <title>Sporolactobacillus shoreae sp. nov. and Sporolactobacillus spathodeae sp. nov., two spore-forming lactic acid bacteria isolated from tree barks in Thailand.</title>
        <authorList>
            <person name="Thamacharoensuk T."/>
            <person name="Kitahara M."/>
            <person name="Ohkuma M."/>
            <person name="Thongchul N."/>
            <person name="Tanasupawat S."/>
        </authorList>
    </citation>
    <scope>NUCLEOTIDE SEQUENCE [LARGE SCALE GENOMIC DNA]</scope>
    <source>
        <strain evidence="2 3">BK92</strain>
    </source>
</reference>
<feature type="transmembrane region" description="Helical" evidence="1">
    <location>
        <begin position="21"/>
        <end position="39"/>
    </location>
</feature>
<feature type="transmembrane region" description="Helical" evidence="1">
    <location>
        <begin position="170"/>
        <end position="192"/>
    </location>
</feature>
<proteinExistence type="predicted"/>
<dbReference type="EMBL" id="SRJD01000018">
    <property type="protein sequence ID" value="TGA96892.1"/>
    <property type="molecule type" value="Genomic_DNA"/>
</dbReference>
<sequence>MIYSFFRLFWRDVTYSFSYGKYKYLIFLAYMAALAYAISLRNQSIGTNGLDTFFLLMRDNGYIKTLTDYVIPYYWDFTQFFALFLTADYLIHDFRQNQLYVLLRCQSKRQYIMSKIVWLIIQNLALYLCLFAAVYLASGSVTHDFSLNASSYFHQFIEPMMQSKVSSGLLVTRLLIGFIATSTVLSSLLLLLIHWLQPIIAFFCVVVLCTLSTFLDSKWLPAIHSMILKQDIFDLEHHLTLGFSLAYSACLFLAVSTVTLYICKQRELL</sequence>
<dbReference type="OrthoDB" id="2962243at2"/>
<feature type="transmembrane region" description="Helical" evidence="1">
    <location>
        <begin position="240"/>
        <end position="263"/>
    </location>
</feature>
<evidence type="ECO:0000256" key="1">
    <source>
        <dbReference type="SAM" id="Phobius"/>
    </source>
</evidence>
<dbReference type="AlphaFoldDB" id="A0A4Z0GKM1"/>
<gene>
    <name evidence="2" type="ORF">E4665_13600</name>
</gene>
<evidence type="ECO:0000313" key="3">
    <source>
        <dbReference type="Proteomes" id="UP000298347"/>
    </source>
</evidence>
<keyword evidence="1" id="KW-0812">Transmembrane</keyword>
<feature type="transmembrane region" description="Helical" evidence="1">
    <location>
        <begin position="112"/>
        <end position="137"/>
    </location>
</feature>